<protein>
    <submittedName>
        <fullName evidence="1">Uncharacterized protein</fullName>
    </submittedName>
</protein>
<organism evidence="1 2">
    <name type="scientific">Polarella glacialis</name>
    <name type="common">Dinoflagellate</name>
    <dbReference type="NCBI Taxonomy" id="89957"/>
    <lineage>
        <taxon>Eukaryota</taxon>
        <taxon>Sar</taxon>
        <taxon>Alveolata</taxon>
        <taxon>Dinophyceae</taxon>
        <taxon>Suessiales</taxon>
        <taxon>Suessiaceae</taxon>
        <taxon>Polarella</taxon>
    </lineage>
</organism>
<comment type="caution">
    <text evidence="1">The sequence shown here is derived from an EMBL/GenBank/DDBJ whole genome shotgun (WGS) entry which is preliminary data.</text>
</comment>
<dbReference type="Gene3D" id="3.30.830.10">
    <property type="entry name" value="Metalloenzyme, LuxS/M16 peptidase-like"/>
    <property type="match status" value="1"/>
</dbReference>
<sequence length="71" mass="8128">MFSCIPASISVIVSDKPPFLPRDWNRLLLQNPVQDVKQLVFSWVIPFQDPLWRTKPTNYISHLLGYEGAGS</sequence>
<evidence type="ECO:0000313" key="2">
    <source>
        <dbReference type="Proteomes" id="UP000626109"/>
    </source>
</evidence>
<dbReference type="GO" id="GO:0046872">
    <property type="term" value="F:metal ion binding"/>
    <property type="evidence" value="ECO:0007669"/>
    <property type="project" value="InterPro"/>
</dbReference>
<dbReference type="AlphaFoldDB" id="A0A813L0B5"/>
<feature type="non-terminal residue" evidence="1">
    <location>
        <position position="71"/>
    </location>
</feature>
<accession>A0A813L0B5</accession>
<gene>
    <name evidence="1" type="ORF">PGLA2088_LOCUS39103</name>
</gene>
<dbReference type="Proteomes" id="UP000626109">
    <property type="component" value="Unassembled WGS sequence"/>
</dbReference>
<reference evidence="1" key="1">
    <citation type="submission" date="2021-02" db="EMBL/GenBank/DDBJ databases">
        <authorList>
            <person name="Dougan E. K."/>
            <person name="Rhodes N."/>
            <person name="Thang M."/>
            <person name="Chan C."/>
        </authorList>
    </citation>
    <scope>NUCLEOTIDE SEQUENCE</scope>
</reference>
<dbReference type="EMBL" id="CAJNNW010032987">
    <property type="protein sequence ID" value="CAE8716562.1"/>
    <property type="molecule type" value="Genomic_DNA"/>
</dbReference>
<proteinExistence type="predicted"/>
<dbReference type="SUPFAM" id="SSF63411">
    <property type="entry name" value="LuxS/MPP-like metallohydrolase"/>
    <property type="match status" value="1"/>
</dbReference>
<dbReference type="InterPro" id="IPR011249">
    <property type="entry name" value="Metalloenz_LuxS/M16"/>
</dbReference>
<evidence type="ECO:0000313" key="1">
    <source>
        <dbReference type="EMBL" id="CAE8716562.1"/>
    </source>
</evidence>
<name>A0A813L0B5_POLGL</name>